<evidence type="ECO:0008006" key="2">
    <source>
        <dbReference type="Google" id="ProtNLM"/>
    </source>
</evidence>
<evidence type="ECO:0000313" key="1">
    <source>
        <dbReference type="EMBL" id="SVB46876.1"/>
    </source>
</evidence>
<dbReference type="AlphaFoldDB" id="A0A382E7U6"/>
<name>A0A382E7U6_9ZZZZ</name>
<organism evidence="1">
    <name type="scientific">marine metagenome</name>
    <dbReference type="NCBI Taxonomy" id="408172"/>
    <lineage>
        <taxon>unclassified sequences</taxon>
        <taxon>metagenomes</taxon>
        <taxon>ecological metagenomes</taxon>
    </lineage>
</organism>
<accession>A0A382E7U6</accession>
<dbReference type="InterPro" id="IPR013320">
    <property type="entry name" value="ConA-like_dom_sf"/>
</dbReference>
<dbReference type="Gene3D" id="2.60.120.200">
    <property type="match status" value="2"/>
</dbReference>
<reference evidence="1" key="1">
    <citation type="submission" date="2018-05" db="EMBL/GenBank/DDBJ databases">
        <authorList>
            <person name="Lanie J.A."/>
            <person name="Ng W.-L."/>
            <person name="Kazmierczak K.M."/>
            <person name="Andrzejewski T.M."/>
            <person name="Davidsen T.M."/>
            <person name="Wayne K.J."/>
            <person name="Tettelin H."/>
            <person name="Glass J.I."/>
            <person name="Rusch D."/>
            <person name="Podicherti R."/>
            <person name="Tsui H.-C.T."/>
            <person name="Winkler M.E."/>
        </authorList>
    </citation>
    <scope>NUCLEOTIDE SEQUENCE</scope>
</reference>
<feature type="non-terminal residue" evidence="1">
    <location>
        <position position="1"/>
    </location>
</feature>
<sequence length="352" mass="37988">VVIISIAFIEISRAYANISNTATSAISMSLSSNLAHATMERVMAQDFDAKGNENGDYALVFDGNGDYVDVGNAATGVQSISFWIEVDDITSHTDYAIDLNGTDYIKIVDGEVTVNNISSPVYYVNSISGERTIGSIDAWYHVAVTTTTGINASDVDIGRVEGIGYFDGRIDQVRIWNDVRTATEIKTNYNRSLSNPYGDGNIVLCLMMNSGSGNIVYDHSSSMDHGSIVNAVWTSQFRSWSSTLSREGETVWSNYNDVDDFNGISFKDSDYTGLDASSNNFSGLGGRITVKYVSLNTGTNPYSFDNSASSTDFKQVTVKVGIPGTSDSTQLDAIKSAKADQGYALTFSPYGS</sequence>
<protein>
    <recommendedName>
        <fullName evidence="2">LamG-like jellyroll fold domain-containing protein</fullName>
    </recommendedName>
</protein>
<dbReference type="EMBL" id="UINC01043188">
    <property type="protein sequence ID" value="SVB46876.1"/>
    <property type="molecule type" value="Genomic_DNA"/>
</dbReference>
<proteinExistence type="predicted"/>
<gene>
    <name evidence="1" type="ORF">METZ01_LOCUS199730</name>
</gene>
<dbReference type="SUPFAM" id="SSF49899">
    <property type="entry name" value="Concanavalin A-like lectins/glucanases"/>
    <property type="match status" value="1"/>
</dbReference>